<keyword evidence="12 15" id="KW-0472">Membrane</keyword>
<evidence type="ECO:0000256" key="14">
    <source>
        <dbReference type="PROSITE-ProRule" id="PRU00175"/>
    </source>
</evidence>
<reference evidence="17 18" key="1">
    <citation type="submission" date="2021-05" db="EMBL/GenBank/DDBJ databases">
        <title>Genome Assembly of Synthetic Allotetraploid Brassica napus Reveals Homoeologous Exchanges between Subgenomes.</title>
        <authorList>
            <person name="Davis J.T."/>
        </authorList>
    </citation>
    <scope>NUCLEOTIDE SEQUENCE [LARGE SCALE GENOMIC DNA]</scope>
    <source>
        <strain evidence="18">cv. Da-Ae</strain>
        <tissue evidence="17">Seedling</tissue>
    </source>
</reference>
<evidence type="ECO:0000256" key="7">
    <source>
        <dbReference type="ARBA" id="ARBA00022723"/>
    </source>
</evidence>
<comment type="pathway">
    <text evidence="3">Protein modification; protein ubiquitination.</text>
</comment>
<evidence type="ECO:0000256" key="11">
    <source>
        <dbReference type="ARBA" id="ARBA00022989"/>
    </source>
</evidence>
<organism evidence="17 18">
    <name type="scientific">Brassica napus</name>
    <name type="common">Rape</name>
    <dbReference type="NCBI Taxonomy" id="3708"/>
    <lineage>
        <taxon>Eukaryota</taxon>
        <taxon>Viridiplantae</taxon>
        <taxon>Streptophyta</taxon>
        <taxon>Embryophyta</taxon>
        <taxon>Tracheophyta</taxon>
        <taxon>Spermatophyta</taxon>
        <taxon>Magnoliopsida</taxon>
        <taxon>eudicotyledons</taxon>
        <taxon>Gunneridae</taxon>
        <taxon>Pentapetalae</taxon>
        <taxon>rosids</taxon>
        <taxon>malvids</taxon>
        <taxon>Brassicales</taxon>
        <taxon>Brassicaceae</taxon>
        <taxon>Brassiceae</taxon>
        <taxon>Brassica</taxon>
    </lineage>
</organism>
<dbReference type="PANTHER" id="PTHR46905:SF15">
    <property type="entry name" value="RING-TYPE E3 UBIQUITIN TRANSFERASE"/>
    <property type="match status" value="1"/>
</dbReference>
<comment type="caution">
    <text evidence="17">The sequence shown here is derived from an EMBL/GenBank/DDBJ whole genome shotgun (WGS) entry which is preliminary data.</text>
</comment>
<keyword evidence="11 15" id="KW-1133">Transmembrane helix</keyword>
<keyword evidence="5" id="KW-0808">Transferase</keyword>
<evidence type="ECO:0000256" key="9">
    <source>
        <dbReference type="ARBA" id="ARBA00022786"/>
    </source>
</evidence>
<dbReference type="EMBL" id="JAGKQM010000008">
    <property type="protein sequence ID" value="KAH0914142.1"/>
    <property type="molecule type" value="Genomic_DNA"/>
</dbReference>
<comment type="subcellular location">
    <subcellularLocation>
        <location evidence="2">Membrane</location>
        <topology evidence="2">Single-pass membrane protein</topology>
    </subcellularLocation>
</comment>
<evidence type="ECO:0000256" key="3">
    <source>
        <dbReference type="ARBA" id="ARBA00004906"/>
    </source>
</evidence>
<dbReference type="PROSITE" id="PS50089">
    <property type="entry name" value="ZF_RING_2"/>
    <property type="match status" value="2"/>
</dbReference>
<dbReference type="SMART" id="SM00184">
    <property type="entry name" value="RING"/>
    <property type="match status" value="2"/>
</dbReference>
<evidence type="ECO:0000256" key="2">
    <source>
        <dbReference type="ARBA" id="ARBA00004167"/>
    </source>
</evidence>
<evidence type="ECO:0000256" key="15">
    <source>
        <dbReference type="SAM" id="Phobius"/>
    </source>
</evidence>
<sequence length="501" mass="55341">SKKMSANKLPSSAQEFQELVRGGFVSRKLLLHNPFDHNPQGAFAVAPSPHITDENNLSGNVLMLLSVLVCGVICCLGLHYIIRCAFRRSPSFMISEPVSSIPTRRGSPNKGIKKKALNMFPVVTYSREMNLPGLGEECVICLSDFVCGEKLRLLPKCNHGFHVRCIDKWLKQHLTCPKCRHCLVETCQKILGDSSQVTATAPTESLTGGILHTSSCKFNLKEPYYRMSQPSCTRTTSTTVSDSSQADQVTETASTESVFVRISPLEPEGRFMAAPVKSSWVLGSNSGRFDLLKPHGSNWSNRNLDLHKSILNSILLLEQSPSPTPSPYVEDNNFDANVVMVLSVLLCAFLCSLGLNSIIRCALMCSSLAPSEADNNQTAARMTNTGVKRKALKSFQTISYAADLNLPGLDTECVICLSEFVSEERVKLLPTCHHGFHVRCIDKWLSSHSSCPTCRHCLVETCQKIADCSQTRSLNPPQPPQDSIIVQIAPLQPERWIRCFR</sequence>
<feature type="domain" description="RING-type" evidence="16">
    <location>
        <begin position="138"/>
        <end position="180"/>
    </location>
</feature>
<feature type="domain" description="RING-type" evidence="16">
    <location>
        <begin position="413"/>
        <end position="455"/>
    </location>
</feature>
<gene>
    <name evidence="17" type="ORF">HID58_028588</name>
</gene>
<evidence type="ECO:0000256" key="5">
    <source>
        <dbReference type="ARBA" id="ARBA00022679"/>
    </source>
</evidence>
<dbReference type="InterPro" id="IPR001841">
    <property type="entry name" value="Znf_RING"/>
</dbReference>
<keyword evidence="18" id="KW-1185">Reference proteome</keyword>
<feature type="transmembrane region" description="Helical" evidence="15">
    <location>
        <begin position="61"/>
        <end position="82"/>
    </location>
</feature>
<evidence type="ECO:0000256" key="13">
    <source>
        <dbReference type="ARBA" id="ARBA00024209"/>
    </source>
</evidence>
<proteinExistence type="inferred from homology"/>
<dbReference type="InterPro" id="IPR013083">
    <property type="entry name" value="Znf_RING/FYVE/PHD"/>
</dbReference>
<evidence type="ECO:0000259" key="16">
    <source>
        <dbReference type="PROSITE" id="PS50089"/>
    </source>
</evidence>
<keyword evidence="7" id="KW-0479">Metal-binding</keyword>
<dbReference type="Proteomes" id="UP000824890">
    <property type="component" value="Unassembled WGS sequence"/>
</dbReference>
<comment type="catalytic activity">
    <reaction evidence="1">
        <text>S-ubiquitinyl-[E2 ubiquitin-conjugating enzyme]-L-cysteine + [acceptor protein]-L-lysine = [E2 ubiquitin-conjugating enzyme]-L-cysteine + N(6)-ubiquitinyl-[acceptor protein]-L-lysine.</text>
        <dbReference type="EC" id="2.3.2.27"/>
    </reaction>
</comment>
<evidence type="ECO:0000313" key="17">
    <source>
        <dbReference type="EMBL" id="KAH0914142.1"/>
    </source>
</evidence>
<keyword evidence="9" id="KW-0833">Ubl conjugation pathway</keyword>
<evidence type="ECO:0000256" key="8">
    <source>
        <dbReference type="ARBA" id="ARBA00022771"/>
    </source>
</evidence>
<protein>
    <recommendedName>
        <fullName evidence="4">RING-type E3 ubiquitin transferase</fullName>
        <ecNumber evidence="4">2.3.2.27</ecNumber>
    </recommendedName>
</protein>
<dbReference type="Pfam" id="PF13639">
    <property type="entry name" value="zf-RING_2"/>
    <property type="match status" value="2"/>
</dbReference>
<dbReference type="InterPro" id="IPR044602">
    <property type="entry name" value="ATL10/ATL72-79-like"/>
</dbReference>
<keyword evidence="8 14" id="KW-0863">Zinc-finger</keyword>
<keyword evidence="10" id="KW-0862">Zinc</keyword>
<evidence type="ECO:0000256" key="1">
    <source>
        <dbReference type="ARBA" id="ARBA00000900"/>
    </source>
</evidence>
<accession>A0ABQ8CAN7</accession>
<evidence type="ECO:0000256" key="10">
    <source>
        <dbReference type="ARBA" id="ARBA00022833"/>
    </source>
</evidence>
<keyword evidence="6 15" id="KW-0812">Transmembrane</keyword>
<evidence type="ECO:0000256" key="6">
    <source>
        <dbReference type="ARBA" id="ARBA00022692"/>
    </source>
</evidence>
<dbReference type="CDD" id="cd16461">
    <property type="entry name" value="RING-H2_EL5-like"/>
    <property type="match status" value="2"/>
</dbReference>
<evidence type="ECO:0000313" key="18">
    <source>
        <dbReference type="Proteomes" id="UP000824890"/>
    </source>
</evidence>
<evidence type="ECO:0000256" key="12">
    <source>
        <dbReference type="ARBA" id="ARBA00023136"/>
    </source>
</evidence>
<dbReference type="Gene3D" id="3.30.40.10">
    <property type="entry name" value="Zinc/RING finger domain, C3HC4 (zinc finger)"/>
    <property type="match status" value="2"/>
</dbReference>
<dbReference type="EC" id="2.3.2.27" evidence="4"/>
<dbReference type="SUPFAM" id="SSF57850">
    <property type="entry name" value="RING/U-box"/>
    <property type="match status" value="2"/>
</dbReference>
<comment type="similarity">
    <text evidence="13">Belongs to the RING-type zinc finger family. ATL subfamily.</text>
</comment>
<feature type="non-terminal residue" evidence="17">
    <location>
        <position position="1"/>
    </location>
</feature>
<dbReference type="PANTHER" id="PTHR46905">
    <property type="entry name" value="RING-H2 FINGER PROTEIN ATL78"/>
    <property type="match status" value="1"/>
</dbReference>
<evidence type="ECO:0000256" key="4">
    <source>
        <dbReference type="ARBA" id="ARBA00012483"/>
    </source>
</evidence>
<name>A0ABQ8CAN7_BRANA</name>